<evidence type="ECO:0000256" key="1">
    <source>
        <dbReference type="ARBA" id="ARBA00022552"/>
    </source>
</evidence>
<dbReference type="EMBL" id="ML978440">
    <property type="protein sequence ID" value="KAF2022797.1"/>
    <property type="molecule type" value="Genomic_DNA"/>
</dbReference>
<dbReference type="InterPro" id="IPR012337">
    <property type="entry name" value="RNaseH-like_sf"/>
</dbReference>
<sequence length="426" mass="48049">MPPITRTDSYLACLATLAVPTDVLRKNGFVVEQLNEEELMLKRRCVGCNKGKSFFQESRMKLTWQVMAQLQRRQREPPKLDGADKKPAVDPHLRESSQDLTQHSPSAEFAKREPPLRCKYHMGQLVHKVWTCCRQPTGSAPCSSALEHSPQTQKLRELVELHQYHPTRSCPPKRSDIRAAVAIDCEMGTALSGDSQLIRITLVDYFTENVLIDSIVEPDVPMLHLNTKYSGITWADIKNARRQGTILSGKEGAREAIWKYVGPHTFVVGHAACNDLRALRWIHMWVVDSLVTEQARVKLREAKEDEKLKEAEEARKAEEVSMTAAATGDADDTKTGVTPREKMVEVKRVRTSGDLSLKTLAKRYLDRDIQTKGKQGHDSLEDAVAARDLVHWNVLNLTRKVATPAMRRMDSIDGHLPIEFNGSSWS</sequence>
<dbReference type="InterPro" id="IPR036397">
    <property type="entry name" value="RNaseH_sf"/>
</dbReference>
<dbReference type="Gene3D" id="3.30.420.10">
    <property type="entry name" value="Ribonuclease H-like superfamily/Ribonuclease H"/>
    <property type="match status" value="1"/>
</dbReference>
<evidence type="ECO:0000256" key="2">
    <source>
        <dbReference type="ARBA" id="ARBA00022722"/>
    </source>
</evidence>
<dbReference type="PANTHER" id="PTHR12801:SF45">
    <property type="entry name" value="RNA EXONUCLEASE 4"/>
    <property type="match status" value="1"/>
</dbReference>
<name>A0A9P4GVK4_9PLEO</name>
<feature type="region of interest" description="Disordered" evidence="6">
    <location>
        <begin position="305"/>
        <end position="336"/>
    </location>
</feature>
<reference evidence="8" key="1">
    <citation type="journal article" date="2020" name="Stud. Mycol.">
        <title>101 Dothideomycetes genomes: a test case for predicting lifestyles and emergence of pathogens.</title>
        <authorList>
            <person name="Haridas S."/>
            <person name="Albert R."/>
            <person name="Binder M."/>
            <person name="Bloem J."/>
            <person name="Labutti K."/>
            <person name="Salamov A."/>
            <person name="Andreopoulos B."/>
            <person name="Baker S."/>
            <person name="Barry K."/>
            <person name="Bills G."/>
            <person name="Bluhm B."/>
            <person name="Cannon C."/>
            <person name="Castanera R."/>
            <person name="Culley D."/>
            <person name="Daum C."/>
            <person name="Ezra D."/>
            <person name="Gonzalez J."/>
            <person name="Henrissat B."/>
            <person name="Kuo A."/>
            <person name="Liang C."/>
            <person name="Lipzen A."/>
            <person name="Lutzoni F."/>
            <person name="Magnuson J."/>
            <person name="Mondo S."/>
            <person name="Nolan M."/>
            <person name="Ohm R."/>
            <person name="Pangilinan J."/>
            <person name="Park H.-J."/>
            <person name="Ramirez L."/>
            <person name="Alfaro M."/>
            <person name="Sun H."/>
            <person name="Tritt A."/>
            <person name="Yoshinaga Y."/>
            <person name="Zwiers L.-H."/>
            <person name="Turgeon B."/>
            <person name="Goodwin S."/>
            <person name="Spatafora J."/>
            <person name="Crous P."/>
            <person name="Grigoriev I."/>
        </authorList>
    </citation>
    <scope>NUCLEOTIDE SEQUENCE</scope>
    <source>
        <strain evidence="8">CBS 110217</strain>
    </source>
</reference>
<comment type="caution">
    <text evidence="8">The sequence shown here is derived from an EMBL/GenBank/DDBJ whole genome shotgun (WGS) entry which is preliminary data.</text>
</comment>
<organism evidence="8 9">
    <name type="scientific">Setomelanomma holmii</name>
    <dbReference type="NCBI Taxonomy" id="210430"/>
    <lineage>
        <taxon>Eukaryota</taxon>
        <taxon>Fungi</taxon>
        <taxon>Dikarya</taxon>
        <taxon>Ascomycota</taxon>
        <taxon>Pezizomycotina</taxon>
        <taxon>Dothideomycetes</taxon>
        <taxon>Pleosporomycetidae</taxon>
        <taxon>Pleosporales</taxon>
        <taxon>Pleosporineae</taxon>
        <taxon>Phaeosphaeriaceae</taxon>
        <taxon>Setomelanomma</taxon>
    </lineage>
</organism>
<dbReference type="GO" id="GO:0006364">
    <property type="term" value="P:rRNA processing"/>
    <property type="evidence" value="ECO:0007669"/>
    <property type="project" value="UniProtKB-KW"/>
</dbReference>
<dbReference type="GO" id="GO:0005634">
    <property type="term" value="C:nucleus"/>
    <property type="evidence" value="ECO:0007669"/>
    <property type="project" value="TreeGrafter"/>
</dbReference>
<dbReference type="SUPFAM" id="SSF53098">
    <property type="entry name" value="Ribonuclease H-like"/>
    <property type="match status" value="1"/>
</dbReference>
<keyword evidence="3" id="KW-0378">Hydrolase</keyword>
<feature type="compositionally biased region" description="Basic and acidic residues" evidence="6">
    <location>
        <begin position="305"/>
        <end position="319"/>
    </location>
</feature>
<evidence type="ECO:0000256" key="3">
    <source>
        <dbReference type="ARBA" id="ARBA00022801"/>
    </source>
</evidence>
<feature type="region of interest" description="Disordered" evidence="6">
    <location>
        <begin position="70"/>
        <end position="108"/>
    </location>
</feature>
<gene>
    <name evidence="8" type="ORF">EK21DRAFT_82399</name>
</gene>
<keyword evidence="1" id="KW-0698">rRNA processing</keyword>
<dbReference type="PANTHER" id="PTHR12801">
    <property type="entry name" value="RNA EXONUCLEASE REXO1 / RECO3 FAMILY MEMBER-RELATED"/>
    <property type="match status" value="1"/>
</dbReference>
<dbReference type="InterPro" id="IPR013520">
    <property type="entry name" value="Ribonucl_H"/>
</dbReference>
<feature type="compositionally biased region" description="Basic and acidic residues" evidence="6">
    <location>
        <begin position="73"/>
        <end position="97"/>
    </location>
</feature>
<evidence type="ECO:0000313" key="8">
    <source>
        <dbReference type="EMBL" id="KAF2022797.1"/>
    </source>
</evidence>
<feature type="domain" description="Exonuclease" evidence="7">
    <location>
        <begin position="179"/>
        <end position="399"/>
    </location>
</feature>
<dbReference type="GO" id="GO:0003676">
    <property type="term" value="F:nucleic acid binding"/>
    <property type="evidence" value="ECO:0007669"/>
    <property type="project" value="InterPro"/>
</dbReference>
<evidence type="ECO:0000256" key="5">
    <source>
        <dbReference type="ARBA" id="ARBA00025599"/>
    </source>
</evidence>
<dbReference type="GO" id="GO:0000027">
    <property type="term" value="P:ribosomal large subunit assembly"/>
    <property type="evidence" value="ECO:0007669"/>
    <property type="project" value="TreeGrafter"/>
</dbReference>
<protein>
    <recommendedName>
        <fullName evidence="7">Exonuclease domain-containing protein</fullName>
    </recommendedName>
</protein>
<keyword evidence="2" id="KW-0540">Nuclease</keyword>
<dbReference type="OrthoDB" id="16516at2759"/>
<evidence type="ECO:0000259" key="7">
    <source>
        <dbReference type="SMART" id="SM00479"/>
    </source>
</evidence>
<dbReference type="CDD" id="cd06137">
    <property type="entry name" value="DEDDh_RNase"/>
    <property type="match status" value="1"/>
</dbReference>
<evidence type="ECO:0000256" key="6">
    <source>
        <dbReference type="SAM" id="MobiDB-lite"/>
    </source>
</evidence>
<dbReference type="Proteomes" id="UP000799777">
    <property type="component" value="Unassembled WGS sequence"/>
</dbReference>
<accession>A0A9P4GVK4</accession>
<proteinExistence type="predicted"/>
<keyword evidence="4" id="KW-0269">Exonuclease</keyword>
<dbReference type="AlphaFoldDB" id="A0A9P4GVK4"/>
<evidence type="ECO:0000256" key="4">
    <source>
        <dbReference type="ARBA" id="ARBA00022839"/>
    </source>
</evidence>
<dbReference type="GO" id="GO:0004527">
    <property type="term" value="F:exonuclease activity"/>
    <property type="evidence" value="ECO:0007669"/>
    <property type="project" value="UniProtKB-KW"/>
</dbReference>
<comment type="function">
    <text evidence="5">Exoribonuclease involved in ribosome biosynthesis. Involved in the processing of ITS1, the internal transcribed spacer localized between the 18S and 5.8S rRNAs.</text>
</comment>
<keyword evidence="9" id="KW-1185">Reference proteome</keyword>
<dbReference type="InterPro" id="IPR047021">
    <property type="entry name" value="REXO1/3/4-like"/>
</dbReference>
<evidence type="ECO:0000313" key="9">
    <source>
        <dbReference type="Proteomes" id="UP000799777"/>
    </source>
</evidence>
<dbReference type="SMART" id="SM00479">
    <property type="entry name" value="EXOIII"/>
    <property type="match status" value="1"/>
</dbReference>